<keyword evidence="5" id="KW-1003">Cell membrane</keyword>
<keyword evidence="5" id="KW-0813">Transport</keyword>
<sequence>MPEEQSFVAHLDELRRRLIRVLLVIAVAVIVGMLIANPIIRYIQESGPAADFSLKVFSPWDAVRIYMNVALAVALVIALPYAMLQIWGFVKPGLRREEQVAAVKYVPFVFVLALLGLAFSYFIVFPFAILFSTRLSGSLGLEEMFGISQYFSFLFNIVLPITVLFELPAVVMFLTKIRLLNPRRLGQFRKFAYFILFVLGALVTPPDILSAILVTIPMMGLYEISVLLSRIVYSKQQAADTAALKET</sequence>
<dbReference type="EMBL" id="BOVK01000003">
    <property type="protein sequence ID" value="GIQ67391.1"/>
    <property type="molecule type" value="Genomic_DNA"/>
</dbReference>
<keyword evidence="5" id="KW-0653">Protein transport</keyword>
<dbReference type="PANTHER" id="PTHR30371:SF0">
    <property type="entry name" value="SEC-INDEPENDENT PROTEIN TRANSLOCASE PROTEIN TATC, CHLOROPLASTIC-RELATED"/>
    <property type="match status" value="1"/>
</dbReference>
<keyword evidence="7" id="KW-1185">Reference proteome</keyword>
<keyword evidence="3 5" id="KW-1133">Transmembrane helix</keyword>
<dbReference type="HAMAP" id="MF_00902">
    <property type="entry name" value="TatC"/>
    <property type="match status" value="1"/>
</dbReference>
<keyword evidence="5" id="KW-0811">Translocation</keyword>
<feature type="transmembrane region" description="Helical" evidence="5">
    <location>
        <begin position="105"/>
        <end position="130"/>
    </location>
</feature>
<dbReference type="PANTHER" id="PTHR30371">
    <property type="entry name" value="SEC-INDEPENDENT PROTEIN TRANSLOCASE PROTEIN TATC"/>
    <property type="match status" value="1"/>
</dbReference>
<evidence type="ECO:0000256" key="4">
    <source>
        <dbReference type="ARBA" id="ARBA00023136"/>
    </source>
</evidence>
<accession>A0A8J4H0Y5</accession>
<reference evidence="6" key="1">
    <citation type="submission" date="2021-04" db="EMBL/GenBank/DDBJ databases">
        <title>Draft genome sequence of Xylanibacillus composti strain K13.</title>
        <authorList>
            <person name="Uke A."/>
            <person name="Chhe C."/>
            <person name="Baramee S."/>
            <person name="Kosugi A."/>
        </authorList>
    </citation>
    <scope>NUCLEOTIDE SEQUENCE</scope>
    <source>
        <strain evidence="6">K13</strain>
    </source>
</reference>
<dbReference type="AlphaFoldDB" id="A0A8J4H0Y5"/>
<dbReference type="PRINTS" id="PR01840">
    <property type="entry name" value="TATCFAMILY"/>
</dbReference>
<dbReference type="RefSeq" id="WP_213409987.1">
    <property type="nucleotide sequence ID" value="NZ_BOVK01000003.1"/>
</dbReference>
<evidence type="ECO:0000313" key="6">
    <source>
        <dbReference type="EMBL" id="GIQ67391.1"/>
    </source>
</evidence>
<proteinExistence type="inferred from homology"/>
<name>A0A8J4H0Y5_9BACL</name>
<comment type="similarity">
    <text evidence="5">Belongs to the TatC family.</text>
</comment>
<comment type="caution">
    <text evidence="5">Lacks conserved residue(s) required for the propagation of feature annotation.</text>
</comment>
<dbReference type="Proteomes" id="UP000677918">
    <property type="component" value="Unassembled WGS sequence"/>
</dbReference>
<evidence type="ECO:0000256" key="1">
    <source>
        <dbReference type="ARBA" id="ARBA00004141"/>
    </source>
</evidence>
<dbReference type="Pfam" id="PF00902">
    <property type="entry name" value="TatC"/>
    <property type="match status" value="1"/>
</dbReference>
<feature type="transmembrane region" description="Helical" evidence="5">
    <location>
        <begin position="63"/>
        <end position="84"/>
    </location>
</feature>
<dbReference type="InterPro" id="IPR002033">
    <property type="entry name" value="TatC"/>
</dbReference>
<gene>
    <name evidence="6" type="primary">tatC2</name>
    <name evidence="5" type="synonym">tatC</name>
    <name evidence="6" type="ORF">XYCOK13_02150</name>
</gene>
<keyword evidence="4 5" id="KW-0472">Membrane</keyword>
<dbReference type="GO" id="GO:0065002">
    <property type="term" value="P:intracellular protein transmembrane transport"/>
    <property type="evidence" value="ECO:0007669"/>
    <property type="project" value="TreeGrafter"/>
</dbReference>
<organism evidence="6 7">
    <name type="scientific">Xylanibacillus composti</name>
    <dbReference type="NCBI Taxonomy" id="1572762"/>
    <lineage>
        <taxon>Bacteria</taxon>
        <taxon>Bacillati</taxon>
        <taxon>Bacillota</taxon>
        <taxon>Bacilli</taxon>
        <taxon>Bacillales</taxon>
        <taxon>Paenibacillaceae</taxon>
        <taxon>Xylanibacillus</taxon>
    </lineage>
</organism>
<evidence type="ECO:0000256" key="2">
    <source>
        <dbReference type="ARBA" id="ARBA00022692"/>
    </source>
</evidence>
<evidence type="ECO:0000256" key="3">
    <source>
        <dbReference type="ARBA" id="ARBA00022989"/>
    </source>
</evidence>
<comment type="subunit">
    <text evidence="5">Forms a complex with TatA.</text>
</comment>
<comment type="caution">
    <text evidence="6">The sequence shown here is derived from an EMBL/GenBank/DDBJ whole genome shotgun (WGS) entry which is preliminary data.</text>
</comment>
<feature type="transmembrane region" description="Helical" evidence="5">
    <location>
        <begin position="21"/>
        <end position="43"/>
    </location>
</feature>
<protein>
    <recommendedName>
        <fullName evidence="5">Sec-independent protein translocase protein TatC</fullName>
    </recommendedName>
</protein>
<dbReference type="GO" id="GO:0009977">
    <property type="term" value="F:proton motive force dependent protein transmembrane transporter activity"/>
    <property type="evidence" value="ECO:0007669"/>
    <property type="project" value="TreeGrafter"/>
</dbReference>
<comment type="function">
    <text evidence="5">Part of the twin-arginine translocation (Tat) system that transports large folded proteins containing a characteristic twin-arginine motif in their signal peptide across membranes.</text>
</comment>
<keyword evidence="2 5" id="KW-0812">Transmembrane</keyword>
<dbReference type="GO" id="GO:0033281">
    <property type="term" value="C:TAT protein transport complex"/>
    <property type="evidence" value="ECO:0007669"/>
    <property type="project" value="UniProtKB-UniRule"/>
</dbReference>
<dbReference type="NCBIfam" id="TIGR00945">
    <property type="entry name" value="tatC"/>
    <property type="match status" value="1"/>
</dbReference>
<comment type="subcellular location">
    <subcellularLocation>
        <location evidence="5">Cell membrane</location>
        <topology evidence="5">Multi-pass membrane protein</topology>
    </subcellularLocation>
    <subcellularLocation>
        <location evidence="1">Membrane</location>
        <topology evidence="1">Multi-pass membrane protein</topology>
    </subcellularLocation>
</comment>
<dbReference type="GO" id="GO:0043953">
    <property type="term" value="P:protein transport by the Tat complex"/>
    <property type="evidence" value="ECO:0007669"/>
    <property type="project" value="UniProtKB-UniRule"/>
</dbReference>
<feature type="transmembrane region" description="Helical" evidence="5">
    <location>
        <begin position="150"/>
        <end position="175"/>
    </location>
</feature>
<evidence type="ECO:0000256" key="5">
    <source>
        <dbReference type="HAMAP-Rule" id="MF_00902"/>
    </source>
</evidence>
<evidence type="ECO:0000313" key="7">
    <source>
        <dbReference type="Proteomes" id="UP000677918"/>
    </source>
</evidence>